<evidence type="ECO:0000256" key="16">
    <source>
        <dbReference type="ARBA" id="ARBA00022989"/>
    </source>
</evidence>
<dbReference type="HAMAP" id="MF_01129">
    <property type="entry name" value="PPase_energized_pump"/>
    <property type="match status" value="1"/>
</dbReference>
<evidence type="ECO:0000256" key="18">
    <source>
        <dbReference type="ARBA" id="ARBA00023136"/>
    </source>
</evidence>
<feature type="transmembrane region" description="Helical" evidence="22">
    <location>
        <begin position="230"/>
        <end position="255"/>
    </location>
</feature>
<feature type="transmembrane region" description="Helical" evidence="22">
    <location>
        <begin position="338"/>
        <end position="357"/>
    </location>
</feature>
<dbReference type="InterPro" id="IPR004131">
    <property type="entry name" value="PPase-energised_H-pump"/>
</dbReference>
<feature type="region of interest" description="Disordered" evidence="21">
    <location>
        <begin position="1188"/>
        <end position="1254"/>
    </location>
</feature>
<evidence type="ECO:0000256" key="6">
    <source>
        <dbReference type="ARBA" id="ARBA00022692"/>
    </source>
</evidence>
<evidence type="ECO:0000256" key="7">
    <source>
        <dbReference type="ARBA" id="ARBA00022723"/>
    </source>
</evidence>
<dbReference type="InterPro" id="IPR001580">
    <property type="entry name" value="Calret/calnex"/>
</dbReference>
<keyword evidence="11" id="KW-0256">Endoplasmic reticulum</keyword>
<feature type="transmembrane region" description="Helical" evidence="22">
    <location>
        <begin position="806"/>
        <end position="824"/>
    </location>
</feature>
<comment type="caution">
    <text evidence="23">The sequence shown here is derived from an EMBL/GenBank/DDBJ whole genome shotgun (WGS) entry which is preliminary data.</text>
</comment>
<feature type="transmembrane region" description="Helical" evidence="22">
    <location>
        <begin position="778"/>
        <end position="799"/>
    </location>
</feature>
<feature type="transmembrane region" description="Helical" evidence="22">
    <location>
        <begin position="404"/>
        <end position="422"/>
    </location>
</feature>
<name>A0A5N5MLU8_9ROSI</name>
<keyword evidence="17" id="KW-0406">Ion transport</keyword>
<dbReference type="GO" id="GO:0051082">
    <property type="term" value="F:unfolded protein binding"/>
    <property type="evidence" value="ECO:0007669"/>
    <property type="project" value="InterPro"/>
</dbReference>
<dbReference type="PANTHER" id="PTHR31998">
    <property type="entry name" value="K(+)-INSENSITIVE PYROPHOSPHATE-ENERGIZED PROTON PUMP"/>
    <property type="match status" value="1"/>
</dbReference>
<feature type="transmembrane region" description="Helical" evidence="22">
    <location>
        <begin position="610"/>
        <end position="628"/>
    </location>
</feature>
<keyword evidence="7" id="KW-0479">Metal-binding</keyword>
<keyword evidence="5" id="KW-0813">Transport</keyword>
<feature type="compositionally biased region" description="Acidic residues" evidence="21">
    <location>
        <begin position="1221"/>
        <end position="1237"/>
    </location>
</feature>
<dbReference type="InterPro" id="IPR013320">
    <property type="entry name" value="ConA-like_dom_sf"/>
</dbReference>
<dbReference type="SUPFAM" id="SSF49899">
    <property type="entry name" value="Concanavalin A-like lectins/glucanases"/>
    <property type="match status" value="1"/>
</dbReference>
<keyword evidence="19" id="KW-0143">Chaperone</keyword>
<feature type="region of interest" description="Disordered" evidence="21">
    <location>
        <begin position="1042"/>
        <end position="1120"/>
    </location>
</feature>
<keyword evidence="9" id="KW-0430">Lectin</keyword>
<evidence type="ECO:0000256" key="13">
    <source>
        <dbReference type="ARBA" id="ARBA00022837"/>
    </source>
</evidence>
<dbReference type="NCBIfam" id="NF001960">
    <property type="entry name" value="PRK00733.3-5"/>
    <property type="match status" value="1"/>
</dbReference>
<feature type="transmembrane region" description="Helical" evidence="22">
    <location>
        <begin position="363"/>
        <end position="384"/>
    </location>
</feature>
<evidence type="ECO:0000256" key="14">
    <source>
        <dbReference type="ARBA" id="ARBA00022842"/>
    </source>
</evidence>
<evidence type="ECO:0000256" key="8">
    <source>
        <dbReference type="ARBA" id="ARBA00022729"/>
    </source>
</evidence>
<dbReference type="PROSITE" id="PS00804">
    <property type="entry name" value="CALRETICULIN_2"/>
    <property type="match status" value="1"/>
</dbReference>
<evidence type="ECO:0000256" key="12">
    <source>
        <dbReference type="ARBA" id="ARBA00022833"/>
    </source>
</evidence>
<dbReference type="FunFam" id="2.60.120.200:FF:000018">
    <property type="entry name" value="Calreticulin 1b"/>
    <property type="match status" value="1"/>
</dbReference>
<comment type="subcellular location">
    <subcellularLocation>
        <location evidence="1">Endomembrane system</location>
        <topology evidence="1">Multi-pass membrane protein</topology>
    </subcellularLocation>
    <subcellularLocation>
        <location evidence="2">Endoplasmic reticulum lumen</location>
    </subcellularLocation>
</comment>
<dbReference type="NCBIfam" id="TIGR01104">
    <property type="entry name" value="V_PPase"/>
    <property type="match status" value="1"/>
</dbReference>
<keyword evidence="13" id="KW-0106">Calcium</keyword>
<evidence type="ECO:0000256" key="3">
    <source>
        <dbReference type="ARBA" id="ARBA00010983"/>
    </source>
</evidence>
<feature type="transmembrane region" description="Helical" evidence="22">
    <location>
        <begin position="12"/>
        <end position="31"/>
    </location>
</feature>
<keyword evidence="12" id="KW-0862">Zinc</keyword>
<dbReference type="PROSITE" id="PS00803">
    <property type="entry name" value="CALRETICULIN_1"/>
    <property type="match status" value="1"/>
</dbReference>
<keyword evidence="20" id="KW-1015">Disulfide bond</keyword>
<evidence type="ECO:0000256" key="19">
    <source>
        <dbReference type="ARBA" id="ARBA00023186"/>
    </source>
</evidence>
<evidence type="ECO:0000256" key="21">
    <source>
        <dbReference type="SAM" id="MobiDB-lite"/>
    </source>
</evidence>
<dbReference type="InterPro" id="IPR009033">
    <property type="entry name" value="Calreticulin/calnexin_P_dom_sf"/>
</dbReference>
<dbReference type="InterPro" id="IPR018124">
    <property type="entry name" value="Calret/calnex_CS"/>
</dbReference>
<dbReference type="AlphaFoldDB" id="A0A5N5MLU8"/>
<keyword evidence="8" id="KW-0732">Signal</keyword>
<accession>A0A5N5MLU8</accession>
<evidence type="ECO:0000256" key="9">
    <source>
        <dbReference type="ARBA" id="ARBA00022734"/>
    </source>
</evidence>
<feature type="compositionally biased region" description="Acidic residues" evidence="21">
    <location>
        <begin position="1245"/>
        <end position="1254"/>
    </location>
</feature>
<dbReference type="GO" id="GO:0030246">
    <property type="term" value="F:carbohydrate binding"/>
    <property type="evidence" value="ECO:0007669"/>
    <property type="project" value="UniProtKB-KW"/>
</dbReference>
<dbReference type="Pfam" id="PF00262">
    <property type="entry name" value="Calreticulin"/>
    <property type="match status" value="2"/>
</dbReference>
<keyword evidence="15" id="KW-1278">Translocase</keyword>
<evidence type="ECO:0000256" key="11">
    <source>
        <dbReference type="ARBA" id="ARBA00022824"/>
    </source>
</evidence>
<dbReference type="EC" id="7.1.3.1" evidence="4"/>
<keyword evidence="10" id="KW-0677">Repeat</keyword>
<keyword evidence="14" id="KW-0460">Magnesium</keyword>
<feature type="transmembrane region" description="Helical" evidence="22">
    <location>
        <begin position="839"/>
        <end position="855"/>
    </location>
</feature>
<feature type="transmembrane region" description="Helical" evidence="22">
    <location>
        <begin position="582"/>
        <end position="604"/>
    </location>
</feature>
<feature type="transmembrane region" description="Helical" evidence="22">
    <location>
        <begin position="442"/>
        <end position="460"/>
    </location>
</feature>
<feature type="disulfide bond" evidence="20">
    <location>
        <begin position="947"/>
        <end position="979"/>
    </location>
</feature>
<feature type="compositionally biased region" description="Basic and acidic residues" evidence="21">
    <location>
        <begin position="1188"/>
        <end position="1211"/>
    </location>
</feature>
<reference evidence="24" key="1">
    <citation type="journal article" date="2019" name="Gigascience">
        <title>De novo genome assembly of the endangered Acer yangbiense, a plant species with extremely small populations endemic to Yunnan Province, China.</title>
        <authorList>
            <person name="Yang J."/>
            <person name="Wariss H.M."/>
            <person name="Tao L."/>
            <person name="Zhang R."/>
            <person name="Yun Q."/>
            <person name="Hollingsworth P."/>
            <person name="Dao Z."/>
            <person name="Luo G."/>
            <person name="Guo H."/>
            <person name="Ma Y."/>
            <person name="Sun W."/>
        </authorList>
    </citation>
    <scope>NUCLEOTIDE SEQUENCE [LARGE SCALE GENOMIC DNA]</scope>
    <source>
        <strain evidence="24">cv. br00</strain>
    </source>
</reference>
<gene>
    <name evidence="23" type="ORF">DKX38_006948</name>
</gene>
<dbReference type="Gene3D" id="2.60.120.200">
    <property type="match status" value="1"/>
</dbReference>
<dbReference type="SUPFAM" id="SSF63887">
    <property type="entry name" value="P-domain of calnexin/calreticulin"/>
    <property type="match status" value="1"/>
</dbReference>
<feature type="transmembrane region" description="Helical" evidence="22">
    <location>
        <begin position="487"/>
        <end position="511"/>
    </location>
</feature>
<keyword evidence="16 22" id="KW-1133">Transmembrane helix</keyword>
<evidence type="ECO:0000256" key="2">
    <source>
        <dbReference type="ARBA" id="ARBA00004319"/>
    </source>
</evidence>
<proteinExistence type="inferred from homology"/>
<dbReference type="GO" id="GO:0005788">
    <property type="term" value="C:endoplasmic reticulum lumen"/>
    <property type="evidence" value="ECO:0007669"/>
    <property type="project" value="UniProtKB-SubCell"/>
</dbReference>
<evidence type="ECO:0000256" key="22">
    <source>
        <dbReference type="SAM" id="Phobius"/>
    </source>
</evidence>
<dbReference type="GO" id="GO:0009678">
    <property type="term" value="F:diphosphate hydrolysis-driven proton transmembrane transporter activity"/>
    <property type="evidence" value="ECO:0007669"/>
    <property type="project" value="UniProtKB-EC"/>
</dbReference>
<keyword evidence="6 22" id="KW-0812">Transmembrane</keyword>
<evidence type="ECO:0000256" key="5">
    <source>
        <dbReference type="ARBA" id="ARBA00022448"/>
    </source>
</evidence>
<evidence type="ECO:0000256" key="10">
    <source>
        <dbReference type="ARBA" id="ARBA00022737"/>
    </source>
</evidence>
<evidence type="ECO:0000256" key="4">
    <source>
        <dbReference type="ARBA" id="ARBA00013242"/>
    </source>
</evidence>
<protein>
    <recommendedName>
        <fullName evidence="4">H(+)-exporting diphosphatase</fullName>
        <ecNumber evidence="4">7.1.3.1</ecNumber>
    </recommendedName>
</protein>
<dbReference type="GO" id="GO:0006457">
    <property type="term" value="P:protein folding"/>
    <property type="evidence" value="ECO:0007669"/>
    <property type="project" value="InterPro"/>
</dbReference>
<evidence type="ECO:0000256" key="15">
    <source>
        <dbReference type="ARBA" id="ARBA00022967"/>
    </source>
</evidence>
<comment type="similarity">
    <text evidence="3">Belongs to the calreticulin family.</text>
</comment>
<evidence type="ECO:0000256" key="1">
    <source>
        <dbReference type="ARBA" id="ARBA00004127"/>
    </source>
</evidence>
<feature type="transmembrane region" description="Helical" evidence="22">
    <location>
        <begin position="134"/>
        <end position="153"/>
    </location>
</feature>
<keyword evidence="24" id="KW-1185">Reference proteome</keyword>
<sequence>MGMLSEGLTQVLIPASALVGIVFALLQWYLVSKVKVSGDSSNGLSDKLIEEEEDGVNNREASIKCAEIQHAISVDMMFSGLLCLLVLIFLMLPRVPFFVCDSDFVCSVELFIVARPLVFHWARATSFLFTQYKYLSVFMCVFAAIIFLFLGSVKGFSTKSEPCTYNKGSLCKPALANAAFSTLAFLLGALTSVLSGFLGMKIATYANARTTLEARKGVGKAFVTAFRSGAVMGFLLSANGLLVLYITIILFKLYYGDDWEGLYESITGYGLGGSSMALFGRVGGGIYTKAADVGADLVGKVERNIPEDDPRNPAVIADNVGDNVGDIAGMGSDLFGSYAESSCAALFVASISSFGISHDYTAMSFPLIISSVGIVVCLVTTLFATDLFEIKDVSEIEPSLKRQLVVSTILMTVGIAMVSFFALPSEFTLFDFGTEKAVKNWHLFFCVSIGLWAGLVIGYTTEYYTSNAYSPVQDVADSCRTGAATNVIFGLALGYKSVIIPIFAIAIAIYVSFSLAAMYGIAVAALGMLSTIATGLAIDAYGPISDNAGGIAEMAGMSHKIRERTDALDAAGNTTAAIGKGFAIGSAALVSLALFGAFVSRAGIKTVDVLTPKVFIGLIVGAMLPYWFSAMTMKSVGSAALKMVEEVRRQFNTIPGLMEGRAKPDYANCVKISTDASLREMIPPGALVMLTPLIAGTLFGVETLAGVLAGSLVSGVQVAISASNTGGAWDNAKKYIEAGASEHAKTLGPKGSDAHKAAVIGDTIGDPLKDTSGPSLNILIKLMAVESLVFAPFFAAHGVEMANPKLLSLILFSLFAITSAKVFFEERFEVADSDSDDVVLFWMSLGVCTLIVFGIEKFEGVWNGEVLLLNDGWENRWVVSDWKKDENTAGVWNHTSGKWNGDPNDKGIQTSEDYRFYAISAEFPEFSNKDQTLVFQFSVKHEQKLDCGGGYLKLLSGEVDQKKFGGDTSYSIMFGPDICGYSTKKVHAILNYNETNHLIKKEVPCETDQLSHVYTFIIRPDATYSILIDNVEKQTGSLYSDWDLLPPKQIKDPEAKKPEDWDDKEYIPDPEDKKPEGYDDIPKELPDPDAKKPEDWEDEEDGEWTAPTIPNPEYKGPWKAKKIKNPNYQGKWKAPKIDNPDFKDDPEIYVYPSLRYVGIELWQVKSGTLFDNVLVSDDPEYAKQLAEETWGKQKDAEKAAFEEAEKKKVEEEAGEDAAGSDAEDEGETSDVEGEDSDAETKDKDGDEEELHDEL</sequence>
<feature type="transmembrane region" description="Helical" evidence="22">
    <location>
        <begin position="687"/>
        <end position="709"/>
    </location>
</feature>
<feature type="transmembrane region" description="Helical" evidence="22">
    <location>
        <begin position="517"/>
        <end position="538"/>
    </location>
</feature>
<dbReference type="Proteomes" id="UP000326939">
    <property type="component" value="Chromosome 5"/>
</dbReference>
<feature type="transmembrane region" description="Helical" evidence="22">
    <location>
        <begin position="76"/>
        <end position="92"/>
    </location>
</feature>
<dbReference type="GO" id="GO:0016020">
    <property type="term" value="C:membrane"/>
    <property type="evidence" value="ECO:0007669"/>
    <property type="project" value="InterPro"/>
</dbReference>
<evidence type="ECO:0000256" key="17">
    <source>
        <dbReference type="ARBA" id="ARBA00023065"/>
    </source>
</evidence>
<dbReference type="Pfam" id="PF03030">
    <property type="entry name" value="H_PPase"/>
    <property type="match status" value="1"/>
</dbReference>
<evidence type="ECO:0000313" key="24">
    <source>
        <dbReference type="Proteomes" id="UP000326939"/>
    </source>
</evidence>
<dbReference type="EMBL" id="VDCV01000005">
    <property type="protein sequence ID" value="KAB5556039.1"/>
    <property type="molecule type" value="Genomic_DNA"/>
</dbReference>
<dbReference type="GO" id="GO:0004427">
    <property type="term" value="F:inorganic diphosphate phosphatase activity"/>
    <property type="evidence" value="ECO:0007669"/>
    <property type="project" value="InterPro"/>
</dbReference>
<keyword evidence="18 22" id="KW-0472">Membrane</keyword>
<feature type="transmembrane region" description="Helical" evidence="22">
    <location>
        <begin position="174"/>
        <end position="198"/>
    </location>
</feature>
<organism evidence="23 24">
    <name type="scientific">Salix brachista</name>
    <dbReference type="NCBI Taxonomy" id="2182728"/>
    <lineage>
        <taxon>Eukaryota</taxon>
        <taxon>Viridiplantae</taxon>
        <taxon>Streptophyta</taxon>
        <taxon>Embryophyta</taxon>
        <taxon>Tracheophyta</taxon>
        <taxon>Spermatophyta</taxon>
        <taxon>Magnoliopsida</taxon>
        <taxon>eudicotyledons</taxon>
        <taxon>Gunneridae</taxon>
        <taxon>Pentapetalae</taxon>
        <taxon>rosids</taxon>
        <taxon>fabids</taxon>
        <taxon>Malpighiales</taxon>
        <taxon>Salicaceae</taxon>
        <taxon>Saliceae</taxon>
        <taxon>Salix</taxon>
    </lineage>
</organism>
<feature type="compositionally biased region" description="Basic and acidic residues" evidence="21">
    <location>
        <begin position="1049"/>
        <end position="1094"/>
    </location>
</feature>
<evidence type="ECO:0000256" key="20">
    <source>
        <dbReference type="PIRSR" id="PIRSR601580-3"/>
    </source>
</evidence>
<evidence type="ECO:0000313" key="23">
    <source>
        <dbReference type="EMBL" id="KAB5556039.1"/>
    </source>
</evidence>
<dbReference type="FunFam" id="2.10.250.10:FF:000002">
    <property type="entry name" value="Calreticulin"/>
    <property type="match status" value="1"/>
</dbReference>
<dbReference type="GO" id="GO:0005509">
    <property type="term" value="F:calcium ion binding"/>
    <property type="evidence" value="ECO:0007669"/>
    <property type="project" value="InterPro"/>
</dbReference>
<dbReference type="PRINTS" id="PR00626">
    <property type="entry name" value="CALRETICULIN"/>
</dbReference>
<dbReference type="Gene3D" id="2.10.250.10">
    <property type="entry name" value="Calreticulin/calnexin, P domain"/>
    <property type="match status" value="1"/>
</dbReference>